<dbReference type="FunFam" id="3.40.50.1000:FF:000077">
    <property type="entry name" value="Phosphoserine phosphatase, chloroplastic"/>
    <property type="match status" value="1"/>
</dbReference>
<organism evidence="13 14">
    <name type="scientific">Pomacea canaliculata</name>
    <name type="common">Golden apple snail</name>
    <dbReference type="NCBI Taxonomy" id="400727"/>
    <lineage>
        <taxon>Eukaryota</taxon>
        <taxon>Metazoa</taxon>
        <taxon>Spiralia</taxon>
        <taxon>Lophotrochozoa</taxon>
        <taxon>Mollusca</taxon>
        <taxon>Gastropoda</taxon>
        <taxon>Caenogastropoda</taxon>
        <taxon>Architaenioglossa</taxon>
        <taxon>Ampullarioidea</taxon>
        <taxon>Ampullariidae</taxon>
        <taxon>Pomacea</taxon>
    </lineage>
</organism>
<keyword evidence="6" id="KW-0028">Amino-acid biosynthesis</keyword>
<keyword evidence="9" id="KW-0460">Magnesium</keyword>
<keyword evidence="10" id="KW-0718">Serine biosynthesis</keyword>
<accession>A0A2T7NU30</accession>
<evidence type="ECO:0000313" key="14">
    <source>
        <dbReference type="Proteomes" id="UP000245119"/>
    </source>
</evidence>
<feature type="active site" description="Proton donor" evidence="12">
    <location>
        <position position="27"/>
    </location>
</feature>
<evidence type="ECO:0000256" key="11">
    <source>
        <dbReference type="ARBA" id="ARBA00031693"/>
    </source>
</evidence>
<evidence type="ECO:0000256" key="9">
    <source>
        <dbReference type="ARBA" id="ARBA00022842"/>
    </source>
</evidence>
<comment type="cofactor">
    <cofactor evidence="1">
        <name>Mg(2+)</name>
        <dbReference type="ChEBI" id="CHEBI:18420"/>
    </cofactor>
</comment>
<evidence type="ECO:0000256" key="3">
    <source>
        <dbReference type="ARBA" id="ARBA00009184"/>
    </source>
</evidence>
<dbReference type="OMA" id="ANYFIGF"/>
<evidence type="ECO:0000256" key="4">
    <source>
        <dbReference type="ARBA" id="ARBA00012640"/>
    </source>
</evidence>
<dbReference type="InterPro" id="IPR023214">
    <property type="entry name" value="HAD_sf"/>
</dbReference>
<comment type="similarity">
    <text evidence="3">Belongs to the HAD-like hydrolase superfamily. SerB family.</text>
</comment>
<name>A0A2T7NU30_POMCA</name>
<reference evidence="13 14" key="1">
    <citation type="submission" date="2018-04" db="EMBL/GenBank/DDBJ databases">
        <title>The genome of golden apple snail Pomacea canaliculata provides insight into stress tolerance and invasive adaptation.</title>
        <authorList>
            <person name="Liu C."/>
            <person name="Liu B."/>
            <person name="Ren Y."/>
            <person name="Zhang Y."/>
            <person name="Wang H."/>
            <person name="Li S."/>
            <person name="Jiang F."/>
            <person name="Yin L."/>
            <person name="Zhang G."/>
            <person name="Qian W."/>
            <person name="Fan W."/>
        </authorList>
    </citation>
    <scope>NUCLEOTIDE SEQUENCE [LARGE SCALE GENOMIC DNA]</scope>
    <source>
        <strain evidence="13">SZHN2017</strain>
        <tissue evidence="13">Muscle</tissue>
    </source>
</reference>
<evidence type="ECO:0000256" key="7">
    <source>
        <dbReference type="ARBA" id="ARBA00022723"/>
    </source>
</evidence>
<dbReference type="STRING" id="400727.A0A2T7NU30"/>
<dbReference type="NCBIfam" id="TIGR00338">
    <property type="entry name" value="serB"/>
    <property type="match status" value="1"/>
</dbReference>
<dbReference type="CDD" id="cd04309">
    <property type="entry name" value="HAD_PSP_eu"/>
    <property type="match status" value="1"/>
</dbReference>
<evidence type="ECO:0000256" key="10">
    <source>
        <dbReference type="ARBA" id="ARBA00023299"/>
    </source>
</evidence>
<dbReference type="InterPro" id="IPR050582">
    <property type="entry name" value="HAD-like_SerB"/>
</dbReference>
<dbReference type="OrthoDB" id="27226at2759"/>
<dbReference type="SUPFAM" id="SSF56784">
    <property type="entry name" value="HAD-like"/>
    <property type="match status" value="1"/>
</dbReference>
<evidence type="ECO:0000256" key="6">
    <source>
        <dbReference type="ARBA" id="ARBA00022605"/>
    </source>
</evidence>
<evidence type="ECO:0000256" key="12">
    <source>
        <dbReference type="PIRSR" id="PIRSR604469-1"/>
    </source>
</evidence>
<keyword evidence="14" id="KW-1185">Reference proteome</keyword>
<sequence>MSSVSNHNEVNVRELWRTADAVCFDVDSTVCKDEGLDELAEFCGAGAEVREWTNKAMGGDVTFREALTQRLNIVKPSQQQLEAFITSRPPQLTDGIKDLVSLLHSKNVPVFLVSGGFRNIIEPAAKILNIPLENVYANKLLFKDGLYDGFDPKEPTSDSGGKQKVAELLKQTYGFKCLIMIGDGATDMEAAPPADAFIGFGGNVVREKVKKNAKWFVTDFKELIKPLQEPQKNDLL</sequence>
<dbReference type="EMBL" id="PZQS01000009">
    <property type="protein sequence ID" value="PVD24680.1"/>
    <property type="molecule type" value="Genomic_DNA"/>
</dbReference>
<feature type="active site" description="Nucleophile" evidence="12">
    <location>
        <position position="25"/>
    </location>
</feature>
<evidence type="ECO:0000256" key="2">
    <source>
        <dbReference type="ARBA" id="ARBA00005135"/>
    </source>
</evidence>
<dbReference type="InterPro" id="IPR036412">
    <property type="entry name" value="HAD-like_sf"/>
</dbReference>
<dbReference type="EC" id="3.1.3.3" evidence="4"/>
<dbReference type="UniPathway" id="UPA00135">
    <property type="reaction ID" value="UER00198"/>
</dbReference>
<dbReference type="FunFam" id="1.10.150.210:FF:000002">
    <property type="entry name" value="Phosphoserine phosphatase"/>
    <property type="match status" value="1"/>
</dbReference>
<dbReference type="GO" id="GO:0000287">
    <property type="term" value="F:magnesium ion binding"/>
    <property type="evidence" value="ECO:0007669"/>
    <property type="project" value="TreeGrafter"/>
</dbReference>
<dbReference type="Gene3D" id="3.40.50.1000">
    <property type="entry name" value="HAD superfamily/HAD-like"/>
    <property type="match status" value="1"/>
</dbReference>
<gene>
    <name evidence="13" type="ORF">C0Q70_15165</name>
</gene>
<dbReference type="InterPro" id="IPR004469">
    <property type="entry name" value="PSP"/>
</dbReference>
<dbReference type="PANTHER" id="PTHR43344:SF2">
    <property type="entry name" value="PHOSPHOSERINE PHOSPHATASE"/>
    <property type="match status" value="1"/>
</dbReference>
<protein>
    <recommendedName>
        <fullName evidence="5">Phosphoserine phosphatase</fullName>
        <ecNumber evidence="4">3.1.3.3</ecNumber>
    </recommendedName>
    <alternativeName>
        <fullName evidence="11">O-phosphoserine phosphohydrolase</fullName>
    </alternativeName>
</protein>
<dbReference type="NCBIfam" id="TIGR01488">
    <property type="entry name" value="HAD-SF-IB"/>
    <property type="match status" value="1"/>
</dbReference>
<keyword evidence="8" id="KW-0378">Hydrolase</keyword>
<dbReference type="AlphaFoldDB" id="A0A2T7NU30"/>
<keyword evidence="7" id="KW-0479">Metal-binding</keyword>
<dbReference type="Gene3D" id="1.10.150.210">
    <property type="entry name" value="Phosphoserine phosphatase, domain 2"/>
    <property type="match status" value="1"/>
</dbReference>
<dbReference type="PANTHER" id="PTHR43344">
    <property type="entry name" value="PHOSPHOSERINE PHOSPHATASE"/>
    <property type="match status" value="1"/>
</dbReference>
<dbReference type="Proteomes" id="UP000245119">
    <property type="component" value="Linkage Group LG9"/>
</dbReference>
<evidence type="ECO:0000256" key="1">
    <source>
        <dbReference type="ARBA" id="ARBA00001946"/>
    </source>
</evidence>
<evidence type="ECO:0000256" key="5">
    <source>
        <dbReference type="ARBA" id="ARBA00015196"/>
    </source>
</evidence>
<proteinExistence type="inferred from homology"/>
<dbReference type="Pfam" id="PF00702">
    <property type="entry name" value="Hydrolase"/>
    <property type="match status" value="1"/>
</dbReference>
<evidence type="ECO:0000313" key="13">
    <source>
        <dbReference type="EMBL" id="PVD24680.1"/>
    </source>
</evidence>
<dbReference type="GO" id="GO:0006564">
    <property type="term" value="P:L-serine biosynthetic process"/>
    <property type="evidence" value="ECO:0007669"/>
    <property type="project" value="UniProtKB-KW"/>
</dbReference>
<comment type="pathway">
    <text evidence="2">Amino-acid biosynthesis; L-serine biosynthesis; L-serine from 3-phospho-D-glycerate: step 3/3.</text>
</comment>
<dbReference type="GO" id="GO:0036424">
    <property type="term" value="F:L-phosphoserine phosphatase activity"/>
    <property type="evidence" value="ECO:0007669"/>
    <property type="project" value="InterPro"/>
</dbReference>
<evidence type="ECO:0000256" key="8">
    <source>
        <dbReference type="ARBA" id="ARBA00022801"/>
    </source>
</evidence>
<comment type="caution">
    <text evidence="13">The sequence shown here is derived from an EMBL/GenBank/DDBJ whole genome shotgun (WGS) entry which is preliminary data.</text>
</comment>
<dbReference type="GO" id="GO:0005737">
    <property type="term" value="C:cytoplasm"/>
    <property type="evidence" value="ECO:0007669"/>
    <property type="project" value="TreeGrafter"/>
</dbReference>